<dbReference type="SUPFAM" id="SSF51905">
    <property type="entry name" value="FAD/NAD(P)-binding domain"/>
    <property type="match status" value="1"/>
</dbReference>
<evidence type="ECO:0000313" key="3">
    <source>
        <dbReference type="EMBL" id="MFD1342746.1"/>
    </source>
</evidence>
<dbReference type="RefSeq" id="WP_386803096.1">
    <property type="nucleotide sequence ID" value="NZ_JBHTMU010000015.1"/>
</dbReference>
<dbReference type="EMBL" id="JBHTMU010000015">
    <property type="protein sequence ID" value="MFD1342746.1"/>
    <property type="molecule type" value="Genomic_DNA"/>
</dbReference>
<comment type="caution">
    <text evidence="3">The sequence shown here is derived from an EMBL/GenBank/DDBJ whole genome shotgun (WGS) entry which is preliminary data.</text>
</comment>
<dbReference type="Gene3D" id="3.30.9.10">
    <property type="entry name" value="D-Amino Acid Oxidase, subunit A, domain 2"/>
    <property type="match status" value="1"/>
</dbReference>
<name>A0ABW3ZHT9_9RHOB</name>
<dbReference type="GO" id="GO:0016491">
    <property type="term" value="F:oxidoreductase activity"/>
    <property type="evidence" value="ECO:0007669"/>
    <property type="project" value="UniProtKB-KW"/>
</dbReference>
<dbReference type="PANTHER" id="PTHR13847">
    <property type="entry name" value="SARCOSINE DEHYDROGENASE-RELATED"/>
    <property type="match status" value="1"/>
</dbReference>
<keyword evidence="1 3" id="KW-0560">Oxidoreductase</keyword>
<keyword evidence="4" id="KW-1185">Reference proteome</keyword>
<feature type="domain" description="FAD dependent oxidoreductase" evidence="2">
    <location>
        <begin position="37"/>
        <end position="396"/>
    </location>
</feature>
<protein>
    <submittedName>
        <fullName evidence="3">NAD(P)/FAD-dependent oxidoreductase</fullName>
        <ecNumber evidence="3">1.-.-.-</ecNumber>
    </submittedName>
</protein>
<proteinExistence type="predicted"/>
<dbReference type="EC" id="1.-.-.-" evidence="3"/>
<evidence type="ECO:0000313" key="4">
    <source>
        <dbReference type="Proteomes" id="UP001597135"/>
    </source>
</evidence>
<dbReference type="InterPro" id="IPR006076">
    <property type="entry name" value="FAD-dep_OxRdtase"/>
</dbReference>
<dbReference type="PANTHER" id="PTHR13847:SF281">
    <property type="entry name" value="FAD DEPENDENT OXIDOREDUCTASE DOMAIN-CONTAINING PROTEIN"/>
    <property type="match status" value="1"/>
</dbReference>
<reference evidence="4" key="1">
    <citation type="journal article" date="2019" name="Int. J. Syst. Evol. Microbiol.">
        <title>The Global Catalogue of Microorganisms (GCM) 10K type strain sequencing project: providing services to taxonomists for standard genome sequencing and annotation.</title>
        <authorList>
            <consortium name="The Broad Institute Genomics Platform"/>
            <consortium name="The Broad Institute Genome Sequencing Center for Infectious Disease"/>
            <person name="Wu L."/>
            <person name="Ma J."/>
        </authorList>
    </citation>
    <scope>NUCLEOTIDE SEQUENCE [LARGE SCALE GENOMIC DNA]</scope>
    <source>
        <strain evidence="4">CCUG 62953</strain>
    </source>
</reference>
<dbReference type="Proteomes" id="UP001597135">
    <property type="component" value="Unassembled WGS sequence"/>
</dbReference>
<dbReference type="InterPro" id="IPR036188">
    <property type="entry name" value="FAD/NAD-bd_sf"/>
</dbReference>
<sequence length="437" mass="47279">MRRIYESAAYGPEPGCYWAETVSAPDWPRLRGSERADVAVIGGGFTGLNAALDLAASGARVALLEAETPGWGASGRNGGFCCLGGAKAPEALLRRRFGAEGLAEWHATQIASIDTVAGRLAEHGIDADTHSEGETCLAHTPRAMARLRAEAEEAAQAYGTEPRLTERDALRQEGLGGTFHGALTLPIGFALNPRKYHHGLARAAMEAGVACFSESPVTGLVRDGAHWRLTTPEGEIRADQVVIATNGYSSEDLPDWLRARTLPVQSSIIVTRPLTPEEQQRQGWTSAQMSYDSRRLLHYFRKLPNGRFLFGMRGGLSARPASVARLRARIRRDFHAMFPEWRDVEITHDWSGLICLMANLTPYVGPVPGHPGLHASLGYHGNGVAMSSHSGRLLAAQMTTGAPVPAVLSAPPRRFPLGRFRRWLLAPAYAAAETLDL</sequence>
<dbReference type="Gene3D" id="3.50.50.60">
    <property type="entry name" value="FAD/NAD(P)-binding domain"/>
    <property type="match status" value="1"/>
</dbReference>
<gene>
    <name evidence="3" type="ORF">ACFQ4E_09975</name>
</gene>
<evidence type="ECO:0000256" key="1">
    <source>
        <dbReference type="ARBA" id="ARBA00023002"/>
    </source>
</evidence>
<dbReference type="Pfam" id="PF01266">
    <property type="entry name" value="DAO"/>
    <property type="match status" value="1"/>
</dbReference>
<accession>A0ABW3ZHT9</accession>
<evidence type="ECO:0000259" key="2">
    <source>
        <dbReference type="Pfam" id="PF01266"/>
    </source>
</evidence>
<organism evidence="3 4">
    <name type="scientific">Litorisediminicola beolgyonensis</name>
    <dbReference type="NCBI Taxonomy" id="1173614"/>
    <lineage>
        <taxon>Bacteria</taxon>
        <taxon>Pseudomonadati</taxon>
        <taxon>Pseudomonadota</taxon>
        <taxon>Alphaproteobacteria</taxon>
        <taxon>Rhodobacterales</taxon>
        <taxon>Paracoccaceae</taxon>
        <taxon>Litorisediminicola</taxon>
    </lineage>
</organism>